<dbReference type="Pfam" id="PF00882">
    <property type="entry name" value="Zn_dep_PLPC"/>
    <property type="match status" value="1"/>
</dbReference>
<proteinExistence type="predicted"/>
<sequence>MPAVYAHRRFGEEVLAACQNDEARTAIESYPDLFRIGLQGPDILFYYDPLRKNPYKAAGDAIHDAAAAPFFAGAAARVNGRVEGQLLFSYLLGFLCHFALDSECHSYIEYEIGRSGHRHVAIETALDGALMEHDGVDWRKENPAGYIVVSETAARTIARVMPAGREQVRQCLTNMKLVNRLLMPGSLLRSALAEGALRLAGKWDILGGLLITALDRPAYAASSDELGYLFEGAVPVALELIDSYCGHIFRGAPLSPRFDRTYGPCEELMARYAGTI</sequence>
<accession>A0A9D1TWG3</accession>
<reference evidence="2" key="1">
    <citation type="journal article" date="2021" name="PeerJ">
        <title>Extensive microbial diversity within the chicken gut microbiome revealed by metagenomics and culture.</title>
        <authorList>
            <person name="Gilroy R."/>
            <person name="Ravi A."/>
            <person name="Getino M."/>
            <person name="Pursley I."/>
            <person name="Horton D.L."/>
            <person name="Alikhan N.F."/>
            <person name="Baker D."/>
            <person name="Gharbi K."/>
            <person name="Hall N."/>
            <person name="Watson M."/>
            <person name="Adriaenssens E.M."/>
            <person name="Foster-Nyarko E."/>
            <person name="Jarju S."/>
            <person name="Secka A."/>
            <person name="Antonio M."/>
            <person name="Oren A."/>
            <person name="Chaudhuri R.R."/>
            <person name="La Ragione R."/>
            <person name="Hildebrand F."/>
            <person name="Pallen M.J."/>
        </authorList>
    </citation>
    <scope>NUCLEOTIDE SEQUENCE</scope>
    <source>
        <strain evidence="2">ChiHcolR34-3080</strain>
    </source>
</reference>
<dbReference type="InterPro" id="IPR029002">
    <property type="entry name" value="PLPC/GPLD1"/>
</dbReference>
<dbReference type="EMBL" id="DXHQ01000089">
    <property type="protein sequence ID" value="HIW09271.1"/>
    <property type="molecule type" value="Genomic_DNA"/>
</dbReference>
<evidence type="ECO:0000313" key="2">
    <source>
        <dbReference type="EMBL" id="HIW09271.1"/>
    </source>
</evidence>
<evidence type="ECO:0000313" key="3">
    <source>
        <dbReference type="Proteomes" id="UP000823933"/>
    </source>
</evidence>
<gene>
    <name evidence="2" type="ORF">H9890_07740</name>
</gene>
<dbReference type="Proteomes" id="UP000823933">
    <property type="component" value="Unassembled WGS sequence"/>
</dbReference>
<dbReference type="AlphaFoldDB" id="A0A9D1TWG3"/>
<reference evidence="2" key="2">
    <citation type="submission" date="2021-04" db="EMBL/GenBank/DDBJ databases">
        <authorList>
            <person name="Gilroy R."/>
        </authorList>
    </citation>
    <scope>NUCLEOTIDE SEQUENCE</scope>
    <source>
        <strain evidence="2">ChiHcolR34-3080</strain>
    </source>
</reference>
<protein>
    <submittedName>
        <fullName evidence="2">Zinc dependent phospholipase C family protein</fullName>
    </submittedName>
</protein>
<feature type="domain" description="Phospholipase C/D" evidence="1">
    <location>
        <begin position="7"/>
        <end position="138"/>
    </location>
</feature>
<name>A0A9D1TWG3_9FIRM</name>
<comment type="caution">
    <text evidence="2">The sequence shown here is derived from an EMBL/GenBank/DDBJ whole genome shotgun (WGS) entry which is preliminary data.</text>
</comment>
<organism evidence="2 3">
    <name type="scientific">Candidatus Faecalibacterium intestinigallinarum</name>
    <dbReference type="NCBI Taxonomy" id="2838581"/>
    <lineage>
        <taxon>Bacteria</taxon>
        <taxon>Bacillati</taxon>
        <taxon>Bacillota</taxon>
        <taxon>Clostridia</taxon>
        <taxon>Eubacteriales</taxon>
        <taxon>Oscillospiraceae</taxon>
        <taxon>Faecalibacterium</taxon>
    </lineage>
</organism>
<evidence type="ECO:0000259" key="1">
    <source>
        <dbReference type="Pfam" id="PF00882"/>
    </source>
</evidence>